<evidence type="ECO:0000313" key="2">
    <source>
        <dbReference type="Proteomes" id="UP001281147"/>
    </source>
</evidence>
<dbReference type="EMBL" id="JAUTXU010000035">
    <property type="protein sequence ID" value="KAK3717745.1"/>
    <property type="molecule type" value="Genomic_DNA"/>
</dbReference>
<evidence type="ECO:0000313" key="1">
    <source>
        <dbReference type="EMBL" id="KAK3717745.1"/>
    </source>
</evidence>
<reference evidence="1" key="1">
    <citation type="submission" date="2023-07" db="EMBL/GenBank/DDBJ databases">
        <title>Black Yeasts Isolated from many extreme environments.</title>
        <authorList>
            <person name="Coleine C."/>
            <person name="Stajich J.E."/>
            <person name="Selbmann L."/>
        </authorList>
    </citation>
    <scope>NUCLEOTIDE SEQUENCE</scope>
    <source>
        <strain evidence="1">CCFEE 5714</strain>
    </source>
</reference>
<comment type="caution">
    <text evidence="1">The sequence shown here is derived from an EMBL/GenBank/DDBJ whole genome shotgun (WGS) entry which is preliminary data.</text>
</comment>
<dbReference type="Proteomes" id="UP001281147">
    <property type="component" value="Unassembled WGS sequence"/>
</dbReference>
<organism evidence="1 2">
    <name type="scientific">Vermiconidia calcicola</name>
    <dbReference type="NCBI Taxonomy" id="1690605"/>
    <lineage>
        <taxon>Eukaryota</taxon>
        <taxon>Fungi</taxon>
        <taxon>Dikarya</taxon>
        <taxon>Ascomycota</taxon>
        <taxon>Pezizomycotina</taxon>
        <taxon>Dothideomycetes</taxon>
        <taxon>Dothideomycetidae</taxon>
        <taxon>Mycosphaerellales</taxon>
        <taxon>Extremaceae</taxon>
        <taxon>Vermiconidia</taxon>
    </lineage>
</organism>
<sequence length="136" mass="14848">MPPGGWTDSTERNLLLTIIHLTAPQLPKWDQVATLMGDGFTAESTRQRFQKMRKDCKAEFGEPAAAPGGTPSKATSRKPKATALNGETPSKSNDKRKTEKVTQDADDSEEGGSPTKKQAVKKEEEDGFESKELHGF</sequence>
<gene>
    <name evidence="1" type="ORF">LTR37_005516</name>
</gene>
<proteinExistence type="predicted"/>
<accession>A0ACC3NIJ3</accession>
<name>A0ACC3NIJ3_9PEZI</name>
<keyword evidence="2" id="KW-1185">Reference proteome</keyword>
<protein>
    <submittedName>
        <fullName evidence="1">Uncharacterized protein</fullName>
    </submittedName>
</protein>